<keyword evidence="1" id="KW-1133">Transmembrane helix</keyword>
<dbReference type="Proteomes" id="UP000198287">
    <property type="component" value="Unassembled WGS sequence"/>
</dbReference>
<dbReference type="AlphaFoldDB" id="A0A226DWQ2"/>
<keyword evidence="3" id="KW-1185">Reference proteome</keyword>
<protein>
    <submittedName>
        <fullName evidence="2">Uncharacterized protein</fullName>
    </submittedName>
</protein>
<evidence type="ECO:0000256" key="1">
    <source>
        <dbReference type="SAM" id="Phobius"/>
    </source>
</evidence>
<name>A0A226DWQ2_FOLCA</name>
<proteinExistence type="predicted"/>
<keyword evidence="1" id="KW-0812">Transmembrane</keyword>
<sequence>MFLKSTFVTIFITIVFPIFAMINIPTGNFGYFGNCAIKFLRLSDNFIYFDLTEHLIHINNPASLIYTVSGLPNFSNISIQDEKMAGDFKFYEVCTITIFVKFGPEDNQFRRDYIYFTRDGHRGLPFSTFIIISQLPTPNFISFEHRFDYRVPFRTFVNLVLVSYTPNIKTLTVMKFQIHGWRTNVSIAAILPNKFVEGGICGKGQYYISLLGVSCPTAEKQYLAISESLNVTFVQLLDSKWEAHNWGYLYPALKHSIGYYYHHLHRLYSFRYEGYHAIYCNFNVWSENSDLVVWVSPLAPEVFLGCGLMYELFLTANLVMPPRYEAFRTLSEIFANDYTLVYISKEAHNMASVRNWKNITAYIGKHIPRNIVLSNNQAEASLFLLYIQKQLLNGQYKCFVINNIALNDGYFAIADTMLRVEIGQNIDALARAGFQSLWARQLKHSHQLTAMRWPLMTVGKSDISMNMLSPFFNAVGITMILIGVLFTAEAMSHERIRELWWIYVKDFGCYFRVGFRKMYFKRKTVRCKERRGKSTTK</sequence>
<evidence type="ECO:0000313" key="3">
    <source>
        <dbReference type="Proteomes" id="UP000198287"/>
    </source>
</evidence>
<accession>A0A226DWQ2</accession>
<feature type="transmembrane region" description="Helical" evidence="1">
    <location>
        <begin position="467"/>
        <end position="488"/>
    </location>
</feature>
<comment type="caution">
    <text evidence="2">The sequence shown here is derived from an EMBL/GenBank/DDBJ whole genome shotgun (WGS) entry which is preliminary data.</text>
</comment>
<dbReference type="EMBL" id="LNIX01000011">
    <property type="protein sequence ID" value="OXA48626.1"/>
    <property type="molecule type" value="Genomic_DNA"/>
</dbReference>
<gene>
    <name evidence="2" type="ORF">Fcan01_16373</name>
</gene>
<keyword evidence="1" id="KW-0472">Membrane</keyword>
<evidence type="ECO:0000313" key="2">
    <source>
        <dbReference type="EMBL" id="OXA48626.1"/>
    </source>
</evidence>
<reference evidence="2 3" key="1">
    <citation type="submission" date="2015-12" db="EMBL/GenBank/DDBJ databases">
        <title>The genome of Folsomia candida.</title>
        <authorList>
            <person name="Faddeeva A."/>
            <person name="Derks M.F."/>
            <person name="Anvar Y."/>
            <person name="Smit S."/>
            <person name="Van Straalen N."/>
            <person name="Roelofs D."/>
        </authorList>
    </citation>
    <scope>NUCLEOTIDE SEQUENCE [LARGE SCALE GENOMIC DNA]</scope>
    <source>
        <strain evidence="2 3">VU population</strain>
        <tissue evidence="2">Whole body</tissue>
    </source>
</reference>
<organism evidence="2 3">
    <name type="scientific">Folsomia candida</name>
    <name type="common">Springtail</name>
    <dbReference type="NCBI Taxonomy" id="158441"/>
    <lineage>
        <taxon>Eukaryota</taxon>
        <taxon>Metazoa</taxon>
        <taxon>Ecdysozoa</taxon>
        <taxon>Arthropoda</taxon>
        <taxon>Hexapoda</taxon>
        <taxon>Collembola</taxon>
        <taxon>Entomobryomorpha</taxon>
        <taxon>Isotomoidea</taxon>
        <taxon>Isotomidae</taxon>
        <taxon>Proisotominae</taxon>
        <taxon>Folsomia</taxon>
    </lineage>
</organism>